<feature type="region of interest" description="Disordered" evidence="1">
    <location>
        <begin position="34"/>
        <end position="57"/>
    </location>
</feature>
<gene>
    <name evidence="2" type="ORF">ACA1_158210</name>
</gene>
<dbReference type="Proteomes" id="UP000011083">
    <property type="component" value="Unassembled WGS sequence"/>
</dbReference>
<dbReference type="EMBL" id="KB007890">
    <property type="protein sequence ID" value="ELR22067.1"/>
    <property type="molecule type" value="Genomic_DNA"/>
</dbReference>
<evidence type="ECO:0000313" key="2">
    <source>
        <dbReference type="EMBL" id="ELR22067.1"/>
    </source>
</evidence>
<protein>
    <submittedName>
        <fullName evidence="2">Uncharacterized protein</fullName>
    </submittedName>
</protein>
<dbReference type="AlphaFoldDB" id="L8HA13"/>
<proteinExistence type="predicted"/>
<evidence type="ECO:0000256" key="1">
    <source>
        <dbReference type="SAM" id="MobiDB-lite"/>
    </source>
</evidence>
<dbReference type="GeneID" id="14922989"/>
<dbReference type="KEGG" id="acan:ACA1_158210"/>
<evidence type="ECO:0000313" key="3">
    <source>
        <dbReference type="Proteomes" id="UP000011083"/>
    </source>
</evidence>
<dbReference type="VEuPathDB" id="AmoebaDB:ACA1_158210"/>
<name>L8HA13_ACACF</name>
<dbReference type="InterPro" id="IPR036767">
    <property type="entry name" value="ApaG_sf"/>
</dbReference>
<sequence length="138" mass="13803">MGCCCAQPGSMVVMTTGHGESVVVVVVAVAAAAGASGGGGGRPQEEEEAVEGAQRGAVAHGDEGDALLLALPAPGQNFHYKSSSGWMATPYGTMHGSYQFVDEDTGDLVEATIAPFGLNAGAESQTTSANMAVGRHHA</sequence>
<accession>L8HA13</accession>
<dbReference type="RefSeq" id="XP_004348525.1">
    <property type="nucleotide sequence ID" value="XM_004348475.1"/>
</dbReference>
<dbReference type="Gene3D" id="2.60.40.1470">
    <property type="entry name" value="ApaG domain"/>
    <property type="match status" value="1"/>
</dbReference>
<reference evidence="2 3" key="1">
    <citation type="journal article" date="2013" name="Genome Biol.">
        <title>Genome of Acanthamoeba castellanii highlights extensive lateral gene transfer and early evolution of tyrosine kinase signaling.</title>
        <authorList>
            <person name="Clarke M."/>
            <person name="Lohan A.J."/>
            <person name="Liu B."/>
            <person name="Lagkouvardos I."/>
            <person name="Roy S."/>
            <person name="Zafar N."/>
            <person name="Bertelli C."/>
            <person name="Schilde C."/>
            <person name="Kianianmomeni A."/>
            <person name="Burglin T.R."/>
            <person name="Frech C."/>
            <person name="Turcotte B."/>
            <person name="Kopec K.O."/>
            <person name="Synnott J.M."/>
            <person name="Choo C."/>
            <person name="Paponov I."/>
            <person name="Finkler A."/>
            <person name="Soon Heng Tan C."/>
            <person name="Hutchins A.P."/>
            <person name="Weinmeier T."/>
            <person name="Rattei T."/>
            <person name="Chu J.S."/>
            <person name="Gimenez G."/>
            <person name="Irimia M."/>
            <person name="Rigden D.J."/>
            <person name="Fitzpatrick D.A."/>
            <person name="Lorenzo-Morales J."/>
            <person name="Bateman A."/>
            <person name="Chiu C.H."/>
            <person name="Tang P."/>
            <person name="Hegemann P."/>
            <person name="Fromm H."/>
            <person name="Raoult D."/>
            <person name="Greub G."/>
            <person name="Miranda-Saavedra D."/>
            <person name="Chen N."/>
            <person name="Nash P."/>
            <person name="Ginger M.L."/>
            <person name="Horn M."/>
            <person name="Schaap P."/>
            <person name="Caler L."/>
            <person name="Loftus B."/>
        </authorList>
    </citation>
    <scope>NUCLEOTIDE SEQUENCE [LARGE SCALE GENOMIC DNA]</scope>
    <source>
        <strain evidence="2 3">Neff</strain>
    </source>
</reference>
<organism evidence="2 3">
    <name type="scientific">Acanthamoeba castellanii (strain ATCC 30010 / Neff)</name>
    <dbReference type="NCBI Taxonomy" id="1257118"/>
    <lineage>
        <taxon>Eukaryota</taxon>
        <taxon>Amoebozoa</taxon>
        <taxon>Discosea</taxon>
        <taxon>Longamoebia</taxon>
        <taxon>Centramoebida</taxon>
        <taxon>Acanthamoebidae</taxon>
        <taxon>Acanthamoeba</taxon>
    </lineage>
</organism>
<dbReference type="SUPFAM" id="SSF110069">
    <property type="entry name" value="ApaG-like"/>
    <property type="match status" value="1"/>
</dbReference>
<keyword evidence="3" id="KW-1185">Reference proteome</keyword>